<dbReference type="InterPro" id="IPR001041">
    <property type="entry name" value="2Fe-2S_ferredoxin-type"/>
</dbReference>
<evidence type="ECO:0000256" key="6">
    <source>
        <dbReference type="ARBA" id="ARBA00023004"/>
    </source>
</evidence>
<dbReference type="Pfam" id="PF04879">
    <property type="entry name" value="Molybdop_Fe4S4"/>
    <property type="match status" value="1"/>
</dbReference>
<protein>
    <submittedName>
        <fullName evidence="11">Formate dehydrogenase subunit alpha</fullName>
    </submittedName>
</protein>
<reference evidence="12" key="2">
    <citation type="journal article" date="2018" name="Environ. Microbiol.">
        <title>Bloom of a denitrifying methanotroph, 'Candidatus Methylomirabilis limnetica', in a deep stratified lake.</title>
        <authorList>
            <person name="Graf J.S."/>
            <person name="Mayr M.J."/>
            <person name="Marchant H.K."/>
            <person name="Tienken D."/>
            <person name="Hach P.F."/>
            <person name="Brand A."/>
            <person name="Schubert C.J."/>
            <person name="Kuypers M.M."/>
            <person name="Milucka J."/>
        </authorList>
    </citation>
    <scope>NUCLEOTIDE SEQUENCE [LARGE SCALE GENOMIC DNA]</scope>
    <source>
        <strain evidence="12">Zug</strain>
    </source>
</reference>
<comment type="similarity">
    <text evidence="1">In the C-terminal section; belongs to the prokaryotic molybdopterin-containing oxidoreductase family.</text>
</comment>
<gene>
    <name evidence="11" type="ORF">CLG94_00865</name>
</gene>
<dbReference type="InterPro" id="IPR027467">
    <property type="entry name" value="MopterinOxRdtase_cofactor_BS"/>
</dbReference>
<dbReference type="SMART" id="SM00926">
    <property type="entry name" value="Molybdop_Fe4S4"/>
    <property type="match status" value="1"/>
</dbReference>
<dbReference type="Gene3D" id="3.30.70.20">
    <property type="match status" value="1"/>
</dbReference>
<dbReference type="AlphaFoldDB" id="A0A2T4U173"/>
<dbReference type="GO" id="GO:0046872">
    <property type="term" value="F:metal ion binding"/>
    <property type="evidence" value="ECO:0007669"/>
    <property type="project" value="UniProtKB-KW"/>
</dbReference>
<name>A0A2T4U173_9BACT</name>
<dbReference type="Gene3D" id="2.40.40.20">
    <property type="match status" value="1"/>
</dbReference>
<dbReference type="SUPFAM" id="SSF50692">
    <property type="entry name" value="ADC-like"/>
    <property type="match status" value="1"/>
</dbReference>
<feature type="domain" description="2Fe-2S ferredoxin-type" evidence="8">
    <location>
        <begin position="6"/>
        <end position="84"/>
    </location>
</feature>
<dbReference type="CDD" id="cd00207">
    <property type="entry name" value="fer2"/>
    <property type="match status" value="1"/>
</dbReference>
<dbReference type="Pfam" id="PF13510">
    <property type="entry name" value="Fer2_4"/>
    <property type="match status" value="1"/>
</dbReference>
<evidence type="ECO:0000313" key="12">
    <source>
        <dbReference type="Proteomes" id="UP000241436"/>
    </source>
</evidence>
<dbReference type="InterPro" id="IPR006656">
    <property type="entry name" value="Mopterin_OxRdtase"/>
</dbReference>
<dbReference type="SUPFAM" id="SSF54292">
    <property type="entry name" value="2Fe-2S ferredoxin-like"/>
    <property type="match status" value="1"/>
</dbReference>
<dbReference type="PROSITE" id="PS00198">
    <property type="entry name" value="4FE4S_FER_1"/>
    <property type="match status" value="1"/>
</dbReference>
<dbReference type="GO" id="GO:0022904">
    <property type="term" value="P:respiratory electron transport chain"/>
    <property type="evidence" value="ECO:0007669"/>
    <property type="project" value="TreeGrafter"/>
</dbReference>
<dbReference type="InterPro" id="IPR006478">
    <property type="entry name" value="Formate_DH_asu"/>
</dbReference>
<dbReference type="Gene3D" id="3.40.228.10">
    <property type="entry name" value="Dimethylsulfoxide Reductase, domain 2"/>
    <property type="match status" value="1"/>
</dbReference>
<accession>A0A2T4U173</accession>
<evidence type="ECO:0000259" key="8">
    <source>
        <dbReference type="PROSITE" id="PS51085"/>
    </source>
</evidence>
<dbReference type="InterPro" id="IPR050123">
    <property type="entry name" value="Prok_molybdopt-oxidoreductase"/>
</dbReference>
<keyword evidence="5" id="KW-0560">Oxidoreductase</keyword>
<dbReference type="PANTHER" id="PTHR43105:SF14">
    <property type="entry name" value="FORMATE DEHYDROGENASE H"/>
    <property type="match status" value="1"/>
</dbReference>
<dbReference type="EMBL" id="NVQC01000008">
    <property type="protein sequence ID" value="PTL37116.1"/>
    <property type="molecule type" value="Genomic_DNA"/>
</dbReference>
<dbReference type="Gene3D" id="3.10.20.740">
    <property type="match status" value="1"/>
</dbReference>
<reference evidence="11 12" key="1">
    <citation type="submission" date="2017-09" db="EMBL/GenBank/DDBJ databases">
        <title>Bloom of a denitrifying methanotroph, Candidatus Methylomirabilis limnetica, in a deep stratified lake.</title>
        <authorList>
            <person name="Graf J.S."/>
            <person name="Marchant H.K."/>
            <person name="Tienken D."/>
            <person name="Hach P.F."/>
            <person name="Brand A."/>
            <person name="Schubert C.J."/>
            <person name="Kuypers M.M."/>
            <person name="Milucka J."/>
        </authorList>
    </citation>
    <scope>NUCLEOTIDE SEQUENCE [LARGE SCALE GENOMIC DNA]</scope>
    <source>
        <strain evidence="11 12">Zug</strain>
    </source>
</reference>
<dbReference type="GO" id="GO:0008863">
    <property type="term" value="F:formate dehydrogenase (NAD+) activity"/>
    <property type="evidence" value="ECO:0007669"/>
    <property type="project" value="InterPro"/>
</dbReference>
<dbReference type="FunFam" id="3.30.70.20:FF:000035">
    <property type="entry name" value="Iron hydrogenase 1"/>
    <property type="match status" value="1"/>
</dbReference>
<dbReference type="InterPro" id="IPR036010">
    <property type="entry name" value="2Fe-2S_ferredoxin-like_sf"/>
</dbReference>
<dbReference type="GO" id="GO:0016020">
    <property type="term" value="C:membrane"/>
    <property type="evidence" value="ECO:0007669"/>
    <property type="project" value="TreeGrafter"/>
</dbReference>
<dbReference type="InterPro" id="IPR009010">
    <property type="entry name" value="Asp_de-COase-like_dom_sf"/>
</dbReference>
<dbReference type="PROSITE" id="PS51379">
    <property type="entry name" value="4FE4S_FER_2"/>
    <property type="match status" value="2"/>
</dbReference>
<dbReference type="Pfam" id="PF12838">
    <property type="entry name" value="Fer4_7"/>
    <property type="match status" value="1"/>
</dbReference>
<dbReference type="Gene3D" id="3.40.50.740">
    <property type="match status" value="1"/>
</dbReference>
<dbReference type="RefSeq" id="WP_107561020.1">
    <property type="nucleotide sequence ID" value="NZ_NVQC01000008.1"/>
</dbReference>
<evidence type="ECO:0000259" key="9">
    <source>
        <dbReference type="PROSITE" id="PS51379"/>
    </source>
</evidence>
<dbReference type="InterPro" id="IPR006963">
    <property type="entry name" value="Mopterin_OxRdtase_4Fe-4S_dom"/>
</dbReference>
<dbReference type="NCBIfam" id="TIGR01591">
    <property type="entry name" value="Fdh-alpha"/>
    <property type="match status" value="1"/>
</dbReference>
<dbReference type="Pfam" id="PF00384">
    <property type="entry name" value="Molybdopterin"/>
    <property type="match status" value="1"/>
</dbReference>
<keyword evidence="6" id="KW-0408">Iron</keyword>
<dbReference type="OrthoDB" id="9757870at2"/>
<dbReference type="InterPro" id="IPR041924">
    <property type="entry name" value="Formate_Dh-H_N"/>
</dbReference>
<dbReference type="CDD" id="cd02753">
    <property type="entry name" value="MopB_Formate-Dh-H"/>
    <property type="match status" value="1"/>
</dbReference>
<keyword evidence="12" id="KW-1185">Reference proteome</keyword>
<dbReference type="Gene3D" id="2.20.25.90">
    <property type="entry name" value="ADC-like domains"/>
    <property type="match status" value="1"/>
</dbReference>
<keyword evidence="3" id="KW-0479">Metal-binding</keyword>
<dbReference type="SUPFAM" id="SSF54862">
    <property type="entry name" value="4Fe-4S ferredoxins"/>
    <property type="match status" value="1"/>
</dbReference>
<feature type="domain" description="4Fe-4S ferredoxin-type" evidence="9">
    <location>
        <begin position="182"/>
        <end position="211"/>
    </location>
</feature>
<dbReference type="Pfam" id="PF01568">
    <property type="entry name" value="Molydop_binding"/>
    <property type="match status" value="1"/>
</dbReference>
<dbReference type="GO" id="GO:0051539">
    <property type="term" value="F:4 iron, 4 sulfur cluster binding"/>
    <property type="evidence" value="ECO:0007669"/>
    <property type="project" value="UniProtKB-KW"/>
</dbReference>
<evidence type="ECO:0000256" key="7">
    <source>
        <dbReference type="ARBA" id="ARBA00023014"/>
    </source>
</evidence>
<evidence type="ECO:0000256" key="1">
    <source>
        <dbReference type="ARBA" id="ARBA00007023"/>
    </source>
</evidence>
<keyword evidence="2" id="KW-0004">4Fe-4S</keyword>
<dbReference type="PROSITE" id="PS00551">
    <property type="entry name" value="MOLYBDOPTERIN_PROK_1"/>
    <property type="match status" value="1"/>
</dbReference>
<evidence type="ECO:0000256" key="2">
    <source>
        <dbReference type="ARBA" id="ARBA00022485"/>
    </source>
</evidence>
<evidence type="ECO:0000256" key="3">
    <source>
        <dbReference type="ARBA" id="ARBA00022723"/>
    </source>
</evidence>
<proteinExistence type="inferred from homology"/>
<dbReference type="GO" id="GO:0043546">
    <property type="term" value="F:molybdopterin cofactor binding"/>
    <property type="evidence" value="ECO:0007669"/>
    <property type="project" value="InterPro"/>
</dbReference>
<dbReference type="SUPFAM" id="SSF53706">
    <property type="entry name" value="Formate dehydrogenase/DMSO reductase, domains 1-3"/>
    <property type="match status" value="1"/>
</dbReference>
<keyword evidence="4" id="KW-0677">Repeat</keyword>
<evidence type="ECO:0000256" key="5">
    <source>
        <dbReference type="ARBA" id="ARBA00023002"/>
    </source>
</evidence>
<dbReference type="InterPro" id="IPR017900">
    <property type="entry name" value="4Fe4S_Fe_S_CS"/>
</dbReference>
<evidence type="ECO:0000256" key="4">
    <source>
        <dbReference type="ARBA" id="ARBA00022737"/>
    </source>
</evidence>
<comment type="caution">
    <text evidence="11">The sequence shown here is derived from an EMBL/GenBank/DDBJ whole genome shotgun (WGS) entry which is preliminary data.</text>
</comment>
<dbReference type="InterPro" id="IPR017896">
    <property type="entry name" value="4Fe4S_Fe-S-bd"/>
</dbReference>
<organism evidence="11 12">
    <name type="scientific">Candidatus Methylomirabilis limnetica</name>
    <dbReference type="NCBI Taxonomy" id="2033718"/>
    <lineage>
        <taxon>Bacteria</taxon>
        <taxon>Candidatus Methylomirabilota</taxon>
        <taxon>Candidatus Methylomirabilia</taxon>
        <taxon>Candidatus Methylomirabilales</taxon>
        <taxon>Candidatus Methylomirabilaceae</taxon>
        <taxon>Candidatus Methylomirabilis</taxon>
    </lineage>
</organism>
<feature type="domain" description="4Fe-4S ferredoxin-type" evidence="9">
    <location>
        <begin position="139"/>
        <end position="158"/>
    </location>
</feature>
<dbReference type="PANTHER" id="PTHR43105">
    <property type="entry name" value="RESPIRATORY NITRATE REDUCTASE"/>
    <property type="match status" value="1"/>
</dbReference>
<dbReference type="GO" id="GO:0015942">
    <property type="term" value="P:formate metabolic process"/>
    <property type="evidence" value="ECO:0007669"/>
    <property type="project" value="InterPro"/>
</dbReference>
<sequence>MKMGDAVVSLTINGTSVAVQPGATVLDAVNRLGLPLPQLCKDPDRPALGACRTCLVKVEGMHGFPASCHLPAREGMVVSTNDPVLTRIRNGVLDLTCGMATPSLNRPGFGQLSDACARLGFFQRRHMPWRHTPVDDTKSFFVLDRDACILCGRCTVACNDVQQIGAIALLGRGARTTVGVFGDGSLASSVCTSCGQCVATCPTGAIRPKEAPAPVMREVETTCPYCGVGCGIRLRVRADGRLALIADDVPTNRSSLGMLCVKGRFGTGFIHAADRITPPMVRRNGSWHPVSWDEALDAAAEGLVTNRGRFGALASAKATNEDGYIVQKFVRAVMGTNNIDHCARLCHSPSVVAMLRSLGSGATSNSYDDYEAAGCLMVVGSDPSSNHPVIAVRLRQAVSRGARLIVVNPKRIELCDQADLWLQQRPGTDVTLFNAMARVIIDEGLTNLEFMRNRTEGFEAWRESLEPYTLQFAEQVTGVPQEQIVQAARWYAKPLFAGSCLIWGMGITQHTNGTANVHALLNLSLVTGQMGFAGSGISPLRGQNNVQGCCDAGCLPTHLPGYQRYTPEALEKFEAAWGVRIPNSAGITLTEMIEACLDGSIRAMYMVGENPLLTEPNLHHATRALSNLDCLVVQDLFLHETAELAHVFLPAAAFAEKEGTFTNSERRVQRVRKALDPPGEAKPDWWITSELARRVAQRLGVLSSGFEYSHPAEVFEEMARLVPFLAGISHDRLDREGGIQWPCPTSDHPGTRFLYAESFPIGKAQFVPVVQTAEAAELPDHDFPFLLNTGRILYHWHGGTLTRRVQGLLELAPRLEVAINPEDARRLDIDQGTLVRLTSRRGELTAYAQITEAVRAGEVFIPFVKLAESGANILTNSVYDPFAKIPEYKVCAVMIERLGK</sequence>
<feature type="domain" description="4Fe-4S Mo/W bis-MGD-type" evidence="10">
    <location>
        <begin position="216"/>
        <end position="274"/>
    </location>
</feature>
<dbReference type="PIRSF" id="PIRSF036643">
    <property type="entry name" value="FDH_alpha"/>
    <property type="match status" value="1"/>
</dbReference>
<dbReference type="InterPro" id="IPR006657">
    <property type="entry name" value="MoPterin_dinucl-bd_dom"/>
</dbReference>
<evidence type="ECO:0000313" key="11">
    <source>
        <dbReference type="EMBL" id="PTL37116.1"/>
    </source>
</evidence>
<evidence type="ECO:0000259" key="10">
    <source>
        <dbReference type="PROSITE" id="PS51669"/>
    </source>
</evidence>
<keyword evidence="7" id="KW-0411">Iron-sulfur</keyword>
<dbReference type="GO" id="GO:0003954">
    <property type="term" value="F:NADH dehydrogenase activity"/>
    <property type="evidence" value="ECO:0007669"/>
    <property type="project" value="TreeGrafter"/>
</dbReference>
<dbReference type="Proteomes" id="UP000241436">
    <property type="component" value="Unassembled WGS sequence"/>
</dbReference>
<dbReference type="PROSITE" id="PS51669">
    <property type="entry name" value="4FE4S_MOW_BIS_MGD"/>
    <property type="match status" value="1"/>
</dbReference>
<dbReference type="PROSITE" id="PS51085">
    <property type="entry name" value="2FE2S_FER_2"/>
    <property type="match status" value="1"/>
</dbReference>